<dbReference type="RefSeq" id="WP_393177720.1">
    <property type="nucleotide sequence ID" value="NZ_JBICRM010000075.1"/>
</dbReference>
<sequence>MIGARQWIPAEQISDPITAITTGLPLDLAFATKGELAIDLLREAYADDVRLDFVAGDEVYGACTKLRTFLEERAQAYVLRIRTTFTLTLGGGTCLTCEQVVAKYLKQKRKWTIRSAGDGSKGERTYAWAWIATASPAHFLLVRKHRTTGELAFHYCFVPDGQPVTLPRLIAAAGLRWPVEESFEAGKSLFGLDEAQVRLYEALLRHLVLVMAALAVCAISAAAARRRTDTQAEVPSHPDEQPPEDLGLIPLTVAEIKHLFNTATTRRSSLEHAAHWSAWRRRHQARARWFHHRARLATAYVQVS</sequence>
<evidence type="ECO:0000256" key="1">
    <source>
        <dbReference type="SAM" id="Phobius"/>
    </source>
</evidence>
<dbReference type="SUPFAM" id="SSF53098">
    <property type="entry name" value="Ribonuclease H-like"/>
    <property type="match status" value="1"/>
</dbReference>
<dbReference type="Pfam" id="PF01609">
    <property type="entry name" value="DDE_Tnp_1"/>
    <property type="match status" value="1"/>
</dbReference>
<dbReference type="InterPro" id="IPR002559">
    <property type="entry name" value="Transposase_11"/>
</dbReference>
<dbReference type="PANTHER" id="PTHR33627:SF1">
    <property type="entry name" value="TRANSPOSASE"/>
    <property type="match status" value="1"/>
</dbReference>
<comment type="caution">
    <text evidence="3">The sequence shown here is derived from an EMBL/GenBank/DDBJ whole genome shotgun (WGS) entry which is preliminary data.</text>
</comment>
<evidence type="ECO:0000313" key="4">
    <source>
        <dbReference type="Proteomes" id="UP001603978"/>
    </source>
</evidence>
<dbReference type="InterPro" id="IPR039365">
    <property type="entry name" value="IS701-like"/>
</dbReference>
<evidence type="ECO:0000259" key="2">
    <source>
        <dbReference type="Pfam" id="PF01609"/>
    </source>
</evidence>
<name>A0ABW7AY86_9ACTN</name>
<keyword evidence="1" id="KW-0812">Transmembrane</keyword>
<feature type="transmembrane region" description="Helical" evidence="1">
    <location>
        <begin position="203"/>
        <end position="224"/>
    </location>
</feature>
<reference evidence="3 4" key="1">
    <citation type="submission" date="2024-10" db="EMBL/GenBank/DDBJ databases">
        <authorList>
            <person name="Topkara A.R."/>
            <person name="Saygin H."/>
        </authorList>
    </citation>
    <scope>NUCLEOTIDE SEQUENCE [LARGE SCALE GENOMIC DNA]</scope>
    <source>
        <strain evidence="3 4">M3C6</strain>
    </source>
</reference>
<dbReference type="InterPro" id="IPR012337">
    <property type="entry name" value="RNaseH-like_sf"/>
</dbReference>
<accession>A0ABW7AY86</accession>
<dbReference type="PANTHER" id="PTHR33627">
    <property type="entry name" value="TRANSPOSASE"/>
    <property type="match status" value="1"/>
</dbReference>
<keyword evidence="4" id="KW-1185">Reference proteome</keyword>
<organism evidence="3 4">
    <name type="scientific">Nonomuraea marmarensis</name>
    <dbReference type="NCBI Taxonomy" id="3351344"/>
    <lineage>
        <taxon>Bacteria</taxon>
        <taxon>Bacillati</taxon>
        <taxon>Actinomycetota</taxon>
        <taxon>Actinomycetes</taxon>
        <taxon>Streptosporangiales</taxon>
        <taxon>Streptosporangiaceae</taxon>
        <taxon>Nonomuraea</taxon>
    </lineage>
</organism>
<protein>
    <submittedName>
        <fullName evidence="3">Transposase</fullName>
    </submittedName>
</protein>
<keyword evidence="1" id="KW-1133">Transmembrane helix</keyword>
<feature type="domain" description="Transposase IS4-like" evidence="2">
    <location>
        <begin position="34"/>
        <end position="214"/>
    </location>
</feature>
<dbReference type="Proteomes" id="UP001603978">
    <property type="component" value="Unassembled WGS sequence"/>
</dbReference>
<keyword evidence="1" id="KW-0472">Membrane</keyword>
<dbReference type="EMBL" id="JBICRM010000075">
    <property type="protein sequence ID" value="MFG1711180.1"/>
    <property type="molecule type" value="Genomic_DNA"/>
</dbReference>
<evidence type="ECO:0000313" key="3">
    <source>
        <dbReference type="EMBL" id="MFG1711180.1"/>
    </source>
</evidence>
<gene>
    <name evidence="3" type="ORF">ACFLIM_49315</name>
</gene>
<proteinExistence type="predicted"/>